<dbReference type="InterPro" id="IPR020061">
    <property type="entry name" value="Glu_tRNA_lig_a-bdl"/>
</dbReference>
<comment type="catalytic activity">
    <reaction evidence="12">
        <text>tRNA(Glu) + L-glutamate + ATP = L-glutamyl-tRNA(Glu) + AMP + diphosphate</text>
        <dbReference type="Rhea" id="RHEA:23540"/>
        <dbReference type="Rhea" id="RHEA-COMP:9663"/>
        <dbReference type="Rhea" id="RHEA-COMP:9680"/>
        <dbReference type="ChEBI" id="CHEBI:29985"/>
        <dbReference type="ChEBI" id="CHEBI:30616"/>
        <dbReference type="ChEBI" id="CHEBI:33019"/>
        <dbReference type="ChEBI" id="CHEBI:78442"/>
        <dbReference type="ChEBI" id="CHEBI:78520"/>
        <dbReference type="ChEBI" id="CHEBI:456215"/>
        <dbReference type="EC" id="6.1.1.17"/>
    </reaction>
</comment>
<sequence>MATEAQIAEWRARAEAFKPLNFKQLEGPMQELDAHLTLRSHIVGSDLTEADIIVWQALRENRVAHAHIKQGIMVNLSRWFRYVEEAHPSTVLPLREKKTKEKDEGKKKAKETKEDEDTNANYDIGLQEPEKGVVTRFPPEPSGYLHIGHAKAALLNDYFAHKKYKGTLLLRFDDTNPLKEKQEFQDAIVEDLRLMGITPDKVSHTSDYFQELYDLCVQMLQEGTAYADDTPQEKMREQRMDGIASYRRDAPPEDNLARFEEMNKGTPEGTRWFVRAKISVDDTNKALRDPVIYRCSPDQPHHRTGSTWKVYPTYDFCCPLVDAIEGVTHALRTTEYRDRDAQYQWMLKALRLRNVYNWDFARLNFVRTLLSKRKLTKLVDTGRVWGWDDPRMPTVRGVRRRGCTIPALQEFILKQGPSKNIVNLQWDTFWATNKKYIDPVAARYTAVAKDAMVRCSVRGEGLKNADGSPWSEQKDKHAKYTDLGKKTVVFGAEILVDQVDAASFAQDEEITLMNWGNAFVRGITKSGDTVECLDLELNLAGDFKKTKKKITWLAAKQGLVLVELVDFDFLITKDKLDDNDVLEDCLTPQTEFRTACVADENVAALRVDDIIQFDRKGYFRCDRAADVDNGVASVFFQIPTGKK</sequence>
<dbReference type="InterPro" id="IPR001412">
    <property type="entry name" value="aa-tRNA-synth_I_CS"/>
</dbReference>
<dbReference type="Pfam" id="PF20974">
    <property type="entry name" value="tRNA-synt_1c_C2"/>
    <property type="match status" value="1"/>
</dbReference>
<evidence type="ECO:0000256" key="5">
    <source>
        <dbReference type="ARBA" id="ARBA00022553"/>
    </source>
</evidence>
<name>A0A6A6NW48_9PEZI</name>
<dbReference type="PANTHER" id="PTHR43097:SF5">
    <property type="entry name" value="GLUTAMATE--TRNA LIGASE"/>
    <property type="match status" value="1"/>
</dbReference>
<dbReference type="GO" id="GO:0017102">
    <property type="term" value="C:methionyl glutamyl tRNA synthetase complex"/>
    <property type="evidence" value="ECO:0007669"/>
    <property type="project" value="TreeGrafter"/>
</dbReference>
<dbReference type="SUPFAM" id="SSF47616">
    <property type="entry name" value="GST C-terminal domain-like"/>
    <property type="match status" value="1"/>
</dbReference>
<feature type="domain" description="Glutamyl/glutaminyl-tRNA synthetase class Ib anti-codon binding" evidence="16">
    <location>
        <begin position="441"/>
        <end position="536"/>
    </location>
</feature>
<dbReference type="InterPro" id="IPR020059">
    <property type="entry name" value="Glu/Gln-tRNA-synth_Ib_codon-bd"/>
</dbReference>
<dbReference type="InterPro" id="IPR000924">
    <property type="entry name" value="Glu/Gln-tRNA-synth"/>
</dbReference>
<dbReference type="Pfam" id="PF00749">
    <property type="entry name" value="tRNA-synt_1c"/>
    <property type="match status" value="1"/>
</dbReference>
<evidence type="ECO:0000256" key="7">
    <source>
        <dbReference type="ARBA" id="ARBA00022741"/>
    </source>
</evidence>
<keyword evidence="9 13" id="KW-0648">Protein biosynthesis</keyword>
<evidence type="ECO:0000256" key="3">
    <source>
        <dbReference type="ARBA" id="ARBA00012835"/>
    </source>
</evidence>
<dbReference type="SUPFAM" id="SSF50715">
    <property type="entry name" value="Ribosomal protein L25-like"/>
    <property type="match status" value="1"/>
</dbReference>
<dbReference type="InterPro" id="IPR004526">
    <property type="entry name" value="Glu-tRNA-synth_arc/euk"/>
</dbReference>
<evidence type="ECO:0000256" key="2">
    <source>
        <dbReference type="ARBA" id="ARBA00008927"/>
    </source>
</evidence>
<dbReference type="FunFam" id="3.90.800.10:FF:000001">
    <property type="entry name" value="Glutamine--tRNA ligase"/>
    <property type="match status" value="1"/>
</dbReference>
<accession>A0A6A6NW48</accession>
<dbReference type="InterPro" id="IPR020058">
    <property type="entry name" value="Glu/Gln-tRNA-synth_Ib_cat-dom"/>
</dbReference>
<evidence type="ECO:0000256" key="11">
    <source>
        <dbReference type="ARBA" id="ARBA00030865"/>
    </source>
</evidence>
<keyword evidence="10 13" id="KW-0030">Aminoacyl-tRNA synthetase</keyword>
<evidence type="ECO:0000313" key="19">
    <source>
        <dbReference type="Proteomes" id="UP000799766"/>
    </source>
</evidence>
<dbReference type="AlphaFoldDB" id="A0A6A6NW48"/>
<dbReference type="InterPro" id="IPR036282">
    <property type="entry name" value="Glutathione-S-Trfase_C_sf"/>
</dbReference>
<evidence type="ECO:0000256" key="9">
    <source>
        <dbReference type="ARBA" id="ARBA00022917"/>
    </source>
</evidence>
<dbReference type="Gene3D" id="1.10.1160.10">
    <property type="entry name" value="Glutamyl-trna Synthetase, Domain 2"/>
    <property type="match status" value="1"/>
</dbReference>
<evidence type="ECO:0000256" key="4">
    <source>
        <dbReference type="ARBA" id="ARBA00022490"/>
    </source>
</evidence>
<dbReference type="EMBL" id="MU001686">
    <property type="protein sequence ID" value="KAF2455697.1"/>
    <property type="molecule type" value="Genomic_DNA"/>
</dbReference>
<dbReference type="PROSITE" id="PS00178">
    <property type="entry name" value="AA_TRNA_LIGASE_I"/>
    <property type="match status" value="1"/>
</dbReference>
<dbReference type="Proteomes" id="UP000799766">
    <property type="component" value="Unassembled WGS sequence"/>
</dbReference>
<evidence type="ECO:0000259" key="17">
    <source>
        <dbReference type="Pfam" id="PF20974"/>
    </source>
</evidence>
<keyword evidence="19" id="KW-1185">Reference proteome</keyword>
<comment type="subcellular location">
    <subcellularLocation>
        <location evidence="1">Cytoplasm</location>
    </subcellularLocation>
</comment>
<reference evidence="18" key="1">
    <citation type="journal article" date="2020" name="Stud. Mycol.">
        <title>101 Dothideomycetes genomes: a test case for predicting lifestyles and emergence of pathogens.</title>
        <authorList>
            <person name="Haridas S."/>
            <person name="Albert R."/>
            <person name="Binder M."/>
            <person name="Bloem J."/>
            <person name="Labutti K."/>
            <person name="Salamov A."/>
            <person name="Andreopoulos B."/>
            <person name="Baker S."/>
            <person name="Barry K."/>
            <person name="Bills G."/>
            <person name="Bluhm B."/>
            <person name="Cannon C."/>
            <person name="Castanera R."/>
            <person name="Culley D."/>
            <person name="Daum C."/>
            <person name="Ezra D."/>
            <person name="Gonzalez J."/>
            <person name="Henrissat B."/>
            <person name="Kuo A."/>
            <person name="Liang C."/>
            <person name="Lipzen A."/>
            <person name="Lutzoni F."/>
            <person name="Magnuson J."/>
            <person name="Mondo S."/>
            <person name="Nolan M."/>
            <person name="Ohm R."/>
            <person name="Pangilinan J."/>
            <person name="Park H.-J."/>
            <person name="Ramirez L."/>
            <person name="Alfaro M."/>
            <person name="Sun H."/>
            <person name="Tritt A."/>
            <person name="Yoshinaga Y."/>
            <person name="Zwiers L.-H."/>
            <person name="Turgeon B."/>
            <person name="Goodwin S."/>
            <person name="Spatafora J."/>
            <person name="Crous P."/>
            <person name="Grigoriev I."/>
        </authorList>
    </citation>
    <scope>NUCLEOTIDE SEQUENCE</scope>
    <source>
        <strain evidence="18">ATCC 16933</strain>
    </source>
</reference>
<dbReference type="GO" id="GO:0004818">
    <property type="term" value="F:glutamate-tRNA ligase activity"/>
    <property type="evidence" value="ECO:0007669"/>
    <property type="project" value="UniProtKB-EC"/>
</dbReference>
<evidence type="ECO:0000256" key="8">
    <source>
        <dbReference type="ARBA" id="ARBA00022840"/>
    </source>
</evidence>
<feature type="compositionally biased region" description="Basic and acidic residues" evidence="14">
    <location>
        <begin position="94"/>
        <end position="106"/>
    </location>
</feature>
<dbReference type="FunFam" id="2.40.240.10:FF:000004">
    <property type="entry name" value="Glutamyl-tRNA synthetase, cytoplasmic"/>
    <property type="match status" value="1"/>
</dbReference>
<feature type="region of interest" description="Disordered" evidence="14">
    <location>
        <begin position="93"/>
        <end position="119"/>
    </location>
</feature>
<dbReference type="NCBIfam" id="TIGR00463">
    <property type="entry name" value="gltX_arch"/>
    <property type="match status" value="1"/>
</dbReference>
<dbReference type="InterPro" id="IPR014729">
    <property type="entry name" value="Rossmann-like_a/b/a_fold"/>
</dbReference>
<evidence type="ECO:0000259" key="16">
    <source>
        <dbReference type="Pfam" id="PF03950"/>
    </source>
</evidence>
<dbReference type="FunFam" id="1.10.1160.10:FF:000001">
    <property type="entry name" value="Glutamine--tRNA ligase"/>
    <property type="match status" value="1"/>
</dbReference>
<keyword evidence="8 13" id="KW-0067">ATP-binding</keyword>
<dbReference type="HAMAP" id="MF_02076">
    <property type="entry name" value="Glu_tRNA_synth_type2"/>
    <property type="match status" value="1"/>
</dbReference>
<keyword evidence="6 13" id="KW-0436">Ligase</keyword>
<protein>
    <recommendedName>
        <fullName evidence="3">glutamate--tRNA ligase</fullName>
        <ecNumber evidence="3">6.1.1.17</ecNumber>
    </recommendedName>
    <alternativeName>
        <fullName evidence="11">Glutamyl-tRNA synthetase</fullName>
    </alternativeName>
</protein>
<keyword evidence="7 13" id="KW-0547">Nucleotide-binding</keyword>
<dbReference type="Pfam" id="PF03950">
    <property type="entry name" value="tRNA-synt_1c_C"/>
    <property type="match status" value="1"/>
</dbReference>
<dbReference type="OrthoDB" id="10250478at2759"/>
<dbReference type="InterPro" id="IPR050132">
    <property type="entry name" value="Gln/Glu-tRNA_Ligase"/>
</dbReference>
<feature type="domain" description="tRNA synthetases class I (E and Q) anti-codon binding" evidence="17">
    <location>
        <begin position="549"/>
        <end position="622"/>
    </location>
</feature>
<evidence type="ECO:0000256" key="14">
    <source>
        <dbReference type="SAM" id="MobiDB-lite"/>
    </source>
</evidence>
<evidence type="ECO:0000313" key="18">
    <source>
        <dbReference type="EMBL" id="KAF2455697.1"/>
    </source>
</evidence>
<gene>
    <name evidence="18" type="ORF">BDY21DRAFT_324365</name>
</gene>
<dbReference type="FunFam" id="3.40.50.620:FF:000037">
    <property type="entry name" value="Glutamine--tRNA ligase cytoplasmic"/>
    <property type="match status" value="1"/>
</dbReference>
<evidence type="ECO:0000256" key="6">
    <source>
        <dbReference type="ARBA" id="ARBA00022598"/>
    </source>
</evidence>
<dbReference type="EC" id="6.1.1.17" evidence="3"/>
<dbReference type="GO" id="GO:0006424">
    <property type="term" value="P:glutamyl-tRNA aminoacylation"/>
    <property type="evidence" value="ECO:0007669"/>
    <property type="project" value="InterPro"/>
</dbReference>
<evidence type="ECO:0000259" key="15">
    <source>
        <dbReference type="Pfam" id="PF00749"/>
    </source>
</evidence>
<dbReference type="InterPro" id="IPR011035">
    <property type="entry name" value="Ribosomal_bL25/Gln-tRNA_synth"/>
</dbReference>
<evidence type="ECO:0000256" key="12">
    <source>
        <dbReference type="ARBA" id="ARBA00048351"/>
    </source>
</evidence>
<keyword evidence="4" id="KW-0963">Cytoplasm</keyword>
<dbReference type="PANTHER" id="PTHR43097">
    <property type="entry name" value="GLUTAMINE-TRNA LIGASE"/>
    <property type="match status" value="1"/>
</dbReference>
<comment type="similarity">
    <text evidence="2">Belongs to the class-I aminoacyl-tRNA synthetase family. Glutamate--tRNA ligase type 2 subfamily.</text>
</comment>
<dbReference type="SUPFAM" id="SSF52374">
    <property type="entry name" value="Nucleotidylyl transferase"/>
    <property type="match status" value="1"/>
</dbReference>
<proteinExistence type="inferred from homology"/>
<evidence type="ECO:0000256" key="13">
    <source>
        <dbReference type="RuleBase" id="RU363037"/>
    </source>
</evidence>
<evidence type="ECO:0000256" key="10">
    <source>
        <dbReference type="ARBA" id="ARBA00023146"/>
    </source>
</evidence>
<dbReference type="Gene3D" id="3.40.50.620">
    <property type="entry name" value="HUPs"/>
    <property type="match status" value="1"/>
</dbReference>
<dbReference type="GO" id="GO:0005829">
    <property type="term" value="C:cytosol"/>
    <property type="evidence" value="ECO:0007669"/>
    <property type="project" value="TreeGrafter"/>
</dbReference>
<dbReference type="InterPro" id="IPR049437">
    <property type="entry name" value="tRNA-synt_1c_C2"/>
</dbReference>
<dbReference type="Gene3D" id="2.40.240.10">
    <property type="entry name" value="Ribosomal Protein L25, Chain P"/>
    <property type="match status" value="1"/>
</dbReference>
<organism evidence="18 19">
    <name type="scientific">Lineolata rhizophorae</name>
    <dbReference type="NCBI Taxonomy" id="578093"/>
    <lineage>
        <taxon>Eukaryota</taxon>
        <taxon>Fungi</taxon>
        <taxon>Dikarya</taxon>
        <taxon>Ascomycota</taxon>
        <taxon>Pezizomycotina</taxon>
        <taxon>Dothideomycetes</taxon>
        <taxon>Dothideomycetes incertae sedis</taxon>
        <taxon>Lineolatales</taxon>
        <taxon>Lineolataceae</taxon>
        <taxon>Lineolata</taxon>
    </lineage>
</organism>
<dbReference type="Gene3D" id="3.90.800.10">
    <property type="entry name" value="Glutamyl-tRNA Synthetase, Domain 3"/>
    <property type="match status" value="1"/>
</dbReference>
<feature type="domain" description="Glutamyl/glutaminyl-tRNA synthetase class Ib catalytic" evidence="15">
    <location>
        <begin position="133"/>
        <end position="438"/>
    </location>
</feature>
<dbReference type="PRINTS" id="PR00987">
    <property type="entry name" value="TRNASYNTHGLU"/>
</dbReference>
<keyword evidence="5" id="KW-0597">Phosphoprotein</keyword>
<dbReference type="GO" id="GO:0005524">
    <property type="term" value="F:ATP binding"/>
    <property type="evidence" value="ECO:0007669"/>
    <property type="project" value="UniProtKB-KW"/>
</dbReference>
<evidence type="ECO:0000256" key="1">
    <source>
        <dbReference type="ARBA" id="ARBA00004496"/>
    </source>
</evidence>
<dbReference type="InterPro" id="IPR020056">
    <property type="entry name" value="Rbsml_bL25/Gln-tRNA_synth_N"/>
</dbReference>
<dbReference type="Gene3D" id="1.20.1050.10">
    <property type="match status" value="1"/>
</dbReference>